<proteinExistence type="predicted"/>
<dbReference type="EMBL" id="JAULSY010000032">
    <property type="protein sequence ID" value="KAK0670419.1"/>
    <property type="molecule type" value="Genomic_DNA"/>
</dbReference>
<dbReference type="AlphaFoldDB" id="A0AA39ZGD2"/>
<evidence type="ECO:0000313" key="1">
    <source>
        <dbReference type="EMBL" id="KAK0670419.1"/>
    </source>
</evidence>
<keyword evidence="2" id="KW-1185">Reference proteome</keyword>
<comment type="caution">
    <text evidence="1">The sequence shown here is derived from an EMBL/GenBank/DDBJ whole genome shotgun (WGS) entry which is preliminary data.</text>
</comment>
<name>A0AA39ZGD2_9PEZI</name>
<dbReference type="Proteomes" id="UP001174997">
    <property type="component" value="Unassembled WGS sequence"/>
</dbReference>
<gene>
    <name evidence="1" type="ORF">QBC41DRAFT_95735</name>
</gene>
<accession>A0AA39ZGD2</accession>
<protein>
    <submittedName>
        <fullName evidence="1">Uncharacterized protein</fullName>
    </submittedName>
</protein>
<reference evidence="1" key="1">
    <citation type="submission" date="2023-06" db="EMBL/GenBank/DDBJ databases">
        <title>Genome-scale phylogeny and comparative genomics of the fungal order Sordariales.</title>
        <authorList>
            <consortium name="Lawrence Berkeley National Laboratory"/>
            <person name="Hensen N."/>
            <person name="Bonometti L."/>
            <person name="Westerberg I."/>
            <person name="Brannstrom I.O."/>
            <person name="Guillou S."/>
            <person name="Cros-Aarteil S."/>
            <person name="Calhoun S."/>
            <person name="Haridas S."/>
            <person name="Kuo A."/>
            <person name="Mondo S."/>
            <person name="Pangilinan J."/>
            <person name="Riley R."/>
            <person name="Labutti K."/>
            <person name="Andreopoulos B."/>
            <person name="Lipzen A."/>
            <person name="Chen C."/>
            <person name="Yanf M."/>
            <person name="Daum C."/>
            <person name="Ng V."/>
            <person name="Clum A."/>
            <person name="Steindorff A."/>
            <person name="Ohm R."/>
            <person name="Martin F."/>
            <person name="Silar P."/>
            <person name="Natvig D."/>
            <person name="Lalanne C."/>
            <person name="Gautier V."/>
            <person name="Ament-Velasquez S.L."/>
            <person name="Kruys A."/>
            <person name="Hutchinson M.I."/>
            <person name="Powell A.J."/>
            <person name="Barry K."/>
            <person name="Miller A.N."/>
            <person name="Grigoriev I.V."/>
            <person name="Debuchy R."/>
            <person name="Gladieux P."/>
            <person name="Thoren M.H."/>
            <person name="Johannesson H."/>
        </authorList>
    </citation>
    <scope>NUCLEOTIDE SEQUENCE</scope>
    <source>
        <strain evidence="1">CBS 307.81</strain>
    </source>
</reference>
<evidence type="ECO:0000313" key="2">
    <source>
        <dbReference type="Proteomes" id="UP001174997"/>
    </source>
</evidence>
<organism evidence="1 2">
    <name type="scientific">Cercophora samala</name>
    <dbReference type="NCBI Taxonomy" id="330535"/>
    <lineage>
        <taxon>Eukaryota</taxon>
        <taxon>Fungi</taxon>
        <taxon>Dikarya</taxon>
        <taxon>Ascomycota</taxon>
        <taxon>Pezizomycotina</taxon>
        <taxon>Sordariomycetes</taxon>
        <taxon>Sordariomycetidae</taxon>
        <taxon>Sordariales</taxon>
        <taxon>Lasiosphaeriaceae</taxon>
        <taxon>Cercophora</taxon>
    </lineage>
</organism>
<sequence length="638" mass="72871">MPDGSLRKKKKKIQSSPVLHLNHRRTPASTVTALMPRLRCALCEDWLPGYFPYDRDVGSNPKRQKKQKVFGDIPFLHRTRAQIQKLRSRVHDDCLRLFIQHRQISELEALTELWEFSTWCQPWNIRPKLQLANDSDILPVDHFAAALGLPELSQRLCPELTKMVQDFSADSLVWRLTRVSGLAKDIPPPSGLPQSFLLSNISAWERGREPVLAADGYKSAMPQVIRLTVDSRGLQRIERLYEKPVYRYGRSESKAFAVFYEMDVQGAVLWFKSGLARLSSGECKSTFAIPIWDTPTPPTGIPNGINIPPMVDRCWTVELNNASGITFVVSGKGIEGVYAHIDGSYPSATNVSHSLEAFEWVYVPTPPGDKITTCHMIVEPWFSAFLFHKQLSGWACIGYQGHLKRHTGRTYQVEHNNTMPTALVLYHRVDDDAFRHRREGFRPGLFVQGYRDPNIGQPSPVPGLRLDDVLLEKERFARLGNVVSIQLFYFPEQTEVALQNYAVSWVRNQVSGMVLSYGNGAQVALGMCRFDLCRTQVFDKPTQIMLVTGRRCCCQRQQPSRIRFELKRVHESRCYSAQTLIVPYNTDPGVMFFNELDKYEMNTWLVPPKTEVHPMTGNYEIAWHRHGVVDWKVQPARA</sequence>